<dbReference type="Proteomes" id="UP000734854">
    <property type="component" value="Unassembled WGS sequence"/>
</dbReference>
<proteinExistence type="predicted"/>
<reference evidence="1 2" key="1">
    <citation type="submission" date="2020-08" db="EMBL/GenBank/DDBJ databases">
        <title>Plant Genome Project.</title>
        <authorList>
            <person name="Zhang R.-G."/>
        </authorList>
    </citation>
    <scope>NUCLEOTIDE SEQUENCE [LARGE SCALE GENOMIC DNA]</scope>
    <source>
        <tissue evidence="1">Rhizome</tissue>
    </source>
</reference>
<name>A0A8J5C3G8_ZINOF</name>
<sequence length="76" mass="7930">MAVGNLKFGEVVDDRDNSLLVMKELWGKANGSCGLCFDVPNAASSISAALDASAGSVWQAASQQPAYLYPDPILAL</sequence>
<protein>
    <submittedName>
        <fullName evidence="1">Uncharacterized protein</fullName>
    </submittedName>
</protein>
<evidence type="ECO:0000313" key="1">
    <source>
        <dbReference type="EMBL" id="KAG6471520.1"/>
    </source>
</evidence>
<accession>A0A8J5C3G8</accession>
<dbReference type="EMBL" id="JACMSC010000020">
    <property type="protein sequence ID" value="KAG6471520.1"/>
    <property type="molecule type" value="Genomic_DNA"/>
</dbReference>
<dbReference type="AlphaFoldDB" id="A0A8J5C3G8"/>
<keyword evidence="2" id="KW-1185">Reference proteome</keyword>
<gene>
    <name evidence="1" type="ORF">ZIOFF_068962</name>
</gene>
<comment type="caution">
    <text evidence="1">The sequence shown here is derived from an EMBL/GenBank/DDBJ whole genome shotgun (WGS) entry which is preliminary data.</text>
</comment>
<organism evidence="1 2">
    <name type="scientific">Zingiber officinale</name>
    <name type="common">Ginger</name>
    <name type="synonym">Amomum zingiber</name>
    <dbReference type="NCBI Taxonomy" id="94328"/>
    <lineage>
        <taxon>Eukaryota</taxon>
        <taxon>Viridiplantae</taxon>
        <taxon>Streptophyta</taxon>
        <taxon>Embryophyta</taxon>
        <taxon>Tracheophyta</taxon>
        <taxon>Spermatophyta</taxon>
        <taxon>Magnoliopsida</taxon>
        <taxon>Liliopsida</taxon>
        <taxon>Zingiberales</taxon>
        <taxon>Zingiberaceae</taxon>
        <taxon>Zingiber</taxon>
    </lineage>
</organism>
<evidence type="ECO:0000313" key="2">
    <source>
        <dbReference type="Proteomes" id="UP000734854"/>
    </source>
</evidence>